<evidence type="ECO:0000259" key="2">
    <source>
        <dbReference type="PROSITE" id="PS50966"/>
    </source>
</evidence>
<feature type="non-terminal residue" evidence="3">
    <location>
        <position position="1"/>
    </location>
</feature>
<sequence>LQFLYQRNLARALRILDMEGVKRITGQNSKRSIFVVRGETDKSDQHLCLLKPHFCSCPSFFFDVVVRHQHLCCKHQLAASLAEALRICKDQTVSDQELAILLLEKRSKRNRRQVHYALQEK</sequence>
<keyword evidence="1" id="KW-0479">Metal-binding</keyword>
<evidence type="ECO:0000313" key="4">
    <source>
        <dbReference type="Proteomes" id="UP000001514"/>
    </source>
</evidence>
<dbReference type="KEGG" id="smo:SELMODRAFT_127426"/>
<keyword evidence="1" id="KW-0862">Zinc</keyword>
<evidence type="ECO:0000256" key="1">
    <source>
        <dbReference type="PROSITE-ProRule" id="PRU00325"/>
    </source>
</evidence>
<dbReference type="OrthoDB" id="337581at2759"/>
<accession>D8SXN4</accession>
<dbReference type="GO" id="GO:0008270">
    <property type="term" value="F:zinc ion binding"/>
    <property type="evidence" value="ECO:0007669"/>
    <property type="project" value="UniProtKB-KW"/>
</dbReference>
<dbReference type="eggNOG" id="ENOG502RZB5">
    <property type="taxonomic scope" value="Eukaryota"/>
</dbReference>
<dbReference type="PANTHER" id="PTHR28498">
    <property type="entry name" value="ZINC FINGER SWIM DOMAIN-CONTAINING PROTEIN 7"/>
    <property type="match status" value="1"/>
</dbReference>
<organism evidence="4">
    <name type="scientific">Selaginella moellendorffii</name>
    <name type="common">Spikemoss</name>
    <dbReference type="NCBI Taxonomy" id="88036"/>
    <lineage>
        <taxon>Eukaryota</taxon>
        <taxon>Viridiplantae</taxon>
        <taxon>Streptophyta</taxon>
        <taxon>Embryophyta</taxon>
        <taxon>Tracheophyta</taxon>
        <taxon>Lycopodiopsida</taxon>
        <taxon>Selaginellales</taxon>
        <taxon>Selaginellaceae</taxon>
        <taxon>Selaginella</taxon>
    </lineage>
</organism>
<dbReference type="HOGENOM" id="CLU_132858_0_1_1"/>
<proteinExistence type="predicted"/>
<dbReference type="PROSITE" id="PS50966">
    <property type="entry name" value="ZF_SWIM"/>
    <property type="match status" value="1"/>
</dbReference>
<dbReference type="AlphaFoldDB" id="D8SXN4"/>
<dbReference type="FunCoup" id="D8SXN4">
    <property type="interactions" value="955"/>
</dbReference>
<dbReference type="Proteomes" id="UP000001514">
    <property type="component" value="Unassembled WGS sequence"/>
</dbReference>
<keyword evidence="4" id="KW-1185">Reference proteome</keyword>
<dbReference type="InParanoid" id="D8SXN4"/>
<dbReference type="InterPro" id="IPR007527">
    <property type="entry name" value="Znf_SWIM"/>
</dbReference>
<dbReference type="EMBL" id="GL377651">
    <property type="protein sequence ID" value="EFJ10916.1"/>
    <property type="molecule type" value="Genomic_DNA"/>
</dbReference>
<protein>
    <recommendedName>
        <fullName evidence="2">SWIM-type domain-containing protein</fullName>
    </recommendedName>
</protein>
<evidence type="ECO:0000313" key="3">
    <source>
        <dbReference type="EMBL" id="EFJ10916.1"/>
    </source>
</evidence>
<keyword evidence="1" id="KW-0863">Zinc-finger</keyword>
<feature type="domain" description="SWIM-type" evidence="2">
    <location>
        <begin position="34"/>
        <end position="84"/>
    </location>
</feature>
<reference evidence="3 4" key="1">
    <citation type="journal article" date="2011" name="Science">
        <title>The Selaginella genome identifies genetic changes associated with the evolution of vascular plants.</title>
        <authorList>
            <person name="Banks J.A."/>
            <person name="Nishiyama T."/>
            <person name="Hasebe M."/>
            <person name="Bowman J.L."/>
            <person name="Gribskov M."/>
            <person name="dePamphilis C."/>
            <person name="Albert V.A."/>
            <person name="Aono N."/>
            <person name="Aoyama T."/>
            <person name="Ambrose B.A."/>
            <person name="Ashton N.W."/>
            <person name="Axtell M.J."/>
            <person name="Barker E."/>
            <person name="Barker M.S."/>
            <person name="Bennetzen J.L."/>
            <person name="Bonawitz N.D."/>
            <person name="Chapple C."/>
            <person name="Cheng C."/>
            <person name="Correa L.G."/>
            <person name="Dacre M."/>
            <person name="DeBarry J."/>
            <person name="Dreyer I."/>
            <person name="Elias M."/>
            <person name="Engstrom E.M."/>
            <person name="Estelle M."/>
            <person name="Feng L."/>
            <person name="Finet C."/>
            <person name="Floyd S.K."/>
            <person name="Frommer W.B."/>
            <person name="Fujita T."/>
            <person name="Gramzow L."/>
            <person name="Gutensohn M."/>
            <person name="Harholt J."/>
            <person name="Hattori M."/>
            <person name="Heyl A."/>
            <person name="Hirai T."/>
            <person name="Hiwatashi Y."/>
            <person name="Ishikawa M."/>
            <person name="Iwata M."/>
            <person name="Karol K.G."/>
            <person name="Koehler B."/>
            <person name="Kolukisaoglu U."/>
            <person name="Kubo M."/>
            <person name="Kurata T."/>
            <person name="Lalonde S."/>
            <person name="Li K."/>
            <person name="Li Y."/>
            <person name="Litt A."/>
            <person name="Lyons E."/>
            <person name="Manning G."/>
            <person name="Maruyama T."/>
            <person name="Michael T.P."/>
            <person name="Mikami K."/>
            <person name="Miyazaki S."/>
            <person name="Morinaga S."/>
            <person name="Murata T."/>
            <person name="Mueller-Roeber B."/>
            <person name="Nelson D.R."/>
            <person name="Obara M."/>
            <person name="Oguri Y."/>
            <person name="Olmstead R.G."/>
            <person name="Onodera N."/>
            <person name="Petersen B.L."/>
            <person name="Pils B."/>
            <person name="Prigge M."/>
            <person name="Rensing S.A."/>
            <person name="Riano-Pachon D.M."/>
            <person name="Roberts A.W."/>
            <person name="Sato Y."/>
            <person name="Scheller H.V."/>
            <person name="Schulz B."/>
            <person name="Schulz C."/>
            <person name="Shakirov E.V."/>
            <person name="Shibagaki N."/>
            <person name="Shinohara N."/>
            <person name="Shippen D.E."/>
            <person name="Soerensen I."/>
            <person name="Sotooka R."/>
            <person name="Sugimoto N."/>
            <person name="Sugita M."/>
            <person name="Sumikawa N."/>
            <person name="Tanurdzic M."/>
            <person name="Theissen G."/>
            <person name="Ulvskov P."/>
            <person name="Wakazuki S."/>
            <person name="Weng J.K."/>
            <person name="Willats W.W."/>
            <person name="Wipf D."/>
            <person name="Wolf P.G."/>
            <person name="Yang L."/>
            <person name="Zimmer A.D."/>
            <person name="Zhu Q."/>
            <person name="Mitros T."/>
            <person name="Hellsten U."/>
            <person name="Loque D."/>
            <person name="Otillar R."/>
            <person name="Salamov A."/>
            <person name="Schmutz J."/>
            <person name="Shapiro H."/>
            <person name="Lindquist E."/>
            <person name="Lucas S."/>
            <person name="Rokhsar D."/>
            <person name="Grigoriev I.V."/>
        </authorList>
    </citation>
    <scope>NUCLEOTIDE SEQUENCE [LARGE SCALE GENOMIC DNA]</scope>
</reference>
<dbReference type="STRING" id="88036.D8SXN4"/>
<dbReference type="GO" id="GO:0000724">
    <property type="term" value="P:double-strand break repair via homologous recombination"/>
    <property type="evidence" value="ECO:0000318"/>
    <property type="project" value="GO_Central"/>
</dbReference>
<name>D8SXN4_SELML</name>
<dbReference type="PANTHER" id="PTHR28498:SF1">
    <property type="entry name" value="ZINC FINGER SWIM DOMAIN-CONTAINING PROTEIN 7"/>
    <property type="match status" value="1"/>
</dbReference>
<dbReference type="OMA" id="YTCYTSC"/>
<dbReference type="GO" id="GO:0097196">
    <property type="term" value="C:Shu complex"/>
    <property type="evidence" value="ECO:0000318"/>
    <property type="project" value="GO_Central"/>
</dbReference>
<gene>
    <name evidence="3" type="ORF">SELMODRAFT_127426</name>
</gene>